<dbReference type="OrthoDB" id="6692864at2759"/>
<dbReference type="EMBL" id="KQ030528">
    <property type="protein sequence ID" value="KJZ74137.1"/>
    <property type="molecule type" value="Genomic_DNA"/>
</dbReference>
<dbReference type="FunFam" id="1.10.630.10:FF:000063">
    <property type="entry name" value="Cytochrome P450 monooxygenase"/>
    <property type="match status" value="1"/>
</dbReference>
<keyword evidence="4 12" id="KW-0349">Heme</keyword>
<evidence type="ECO:0000256" key="6">
    <source>
        <dbReference type="ARBA" id="ARBA00022723"/>
    </source>
</evidence>
<dbReference type="PANTHER" id="PTHR24305:SF112">
    <property type="entry name" value="L-ORNITHINE-N5-MONOOXYGENASE (EUROFUNG)"/>
    <property type="match status" value="1"/>
</dbReference>
<dbReference type="GO" id="GO:0016020">
    <property type="term" value="C:membrane"/>
    <property type="evidence" value="ECO:0007669"/>
    <property type="project" value="UniProtKB-SubCell"/>
</dbReference>
<dbReference type="InterPro" id="IPR050121">
    <property type="entry name" value="Cytochrome_P450_monoxygenase"/>
</dbReference>
<dbReference type="Pfam" id="PF00067">
    <property type="entry name" value="p450"/>
    <property type="match status" value="1"/>
</dbReference>
<feature type="binding site" description="axial binding residue" evidence="12">
    <location>
        <position position="483"/>
    </location>
    <ligand>
        <name>heme</name>
        <dbReference type="ChEBI" id="CHEBI:30413"/>
    </ligand>
    <ligandPart>
        <name>Fe</name>
        <dbReference type="ChEBI" id="CHEBI:18248"/>
    </ligandPart>
</feature>
<dbReference type="Gene3D" id="1.10.630.10">
    <property type="entry name" value="Cytochrome P450"/>
    <property type="match status" value="1"/>
</dbReference>
<proteinExistence type="inferred from homology"/>
<evidence type="ECO:0000256" key="1">
    <source>
        <dbReference type="ARBA" id="ARBA00001971"/>
    </source>
</evidence>
<dbReference type="InterPro" id="IPR001128">
    <property type="entry name" value="Cyt_P450"/>
</dbReference>
<sequence>MSPATSCLSALLGVGSHAVYFIKGEHHLYATLYAQLLLLGPCALVSVLVFSGDQPTRAVCLSLLSNGLCYLVGLFTSILTYRLVLHPLRSYPGPLGARISDLWFSSQIAPARRAFETIQQLHQRYGPFVRIGPSALAITHPEAVETLFGSKSKCIKGDWYDGSASIFVTLHSTRQKEVHAPWRRLWSGAFGAQQLRGYEQRIAQVREKLIARFKDSAKTQEALDVTELFNYFNFDVMSDLAFGHSLDTLDDTSQRWTIETMRKGSSFLELFLPAWLFTILVSIPGADNDWLRFARLCRQMIERRIKNESQKPDIMDYISAPWKGKQITPEGYKALIGDAVLVIVAGSETSAVVMSVLLYQFAKDPSQVEKLRKELESFTTDGRVDYAKIQNLDHLNGVINEAMRLFPPVPSLVPRLTPREGIEIGGRHVPVNTTVVCAQYVLNRTESLYQQADRFIPERWYSRPEMVADKSVFIPFSIGPYNCIGKSLALQNIRNTIAELVTRFDFSPGPNNDMDLYEKGARDAFTLQPARLRLNISPAKPTNEKLQTSD</sequence>
<dbReference type="GO" id="GO:0016705">
    <property type="term" value="F:oxidoreductase activity, acting on paired donors, with incorporation or reduction of molecular oxygen"/>
    <property type="evidence" value="ECO:0007669"/>
    <property type="project" value="InterPro"/>
</dbReference>
<keyword evidence="15" id="KW-1185">Reference proteome</keyword>
<name>A0A0F7ZZF6_9HYPO</name>
<keyword evidence="5 13" id="KW-0812">Transmembrane</keyword>
<keyword evidence="6 12" id="KW-0479">Metal-binding</keyword>
<evidence type="ECO:0000256" key="5">
    <source>
        <dbReference type="ARBA" id="ARBA00022692"/>
    </source>
</evidence>
<evidence type="ECO:0000256" key="10">
    <source>
        <dbReference type="ARBA" id="ARBA00023033"/>
    </source>
</evidence>
<keyword evidence="8" id="KW-0560">Oxidoreductase</keyword>
<evidence type="ECO:0000313" key="14">
    <source>
        <dbReference type="EMBL" id="KJZ74137.1"/>
    </source>
</evidence>
<dbReference type="AlphaFoldDB" id="A0A0F7ZZF6"/>
<evidence type="ECO:0000313" key="15">
    <source>
        <dbReference type="Proteomes" id="UP000054481"/>
    </source>
</evidence>
<dbReference type="GO" id="GO:0005506">
    <property type="term" value="F:iron ion binding"/>
    <property type="evidence" value="ECO:0007669"/>
    <property type="project" value="InterPro"/>
</dbReference>
<comment type="subcellular location">
    <subcellularLocation>
        <location evidence="2">Membrane</location>
    </subcellularLocation>
</comment>
<keyword evidence="11 13" id="KW-0472">Membrane</keyword>
<dbReference type="InterPro" id="IPR002401">
    <property type="entry name" value="Cyt_P450_E_grp-I"/>
</dbReference>
<evidence type="ECO:0000256" key="3">
    <source>
        <dbReference type="ARBA" id="ARBA00010617"/>
    </source>
</evidence>
<dbReference type="GO" id="GO:0004497">
    <property type="term" value="F:monooxygenase activity"/>
    <property type="evidence" value="ECO:0007669"/>
    <property type="project" value="UniProtKB-KW"/>
</dbReference>
<evidence type="ECO:0000256" key="13">
    <source>
        <dbReference type="SAM" id="Phobius"/>
    </source>
</evidence>
<evidence type="ECO:0000256" key="4">
    <source>
        <dbReference type="ARBA" id="ARBA00022617"/>
    </source>
</evidence>
<evidence type="ECO:0000256" key="7">
    <source>
        <dbReference type="ARBA" id="ARBA00022989"/>
    </source>
</evidence>
<evidence type="ECO:0000256" key="11">
    <source>
        <dbReference type="ARBA" id="ARBA00023136"/>
    </source>
</evidence>
<dbReference type="GO" id="GO:0020037">
    <property type="term" value="F:heme binding"/>
    <property type="evidence" value="ECO:0007669"/>
    <property type="project" value="InterPro"/>
</dbReference>
<organism evidence="14 15">
    <name type="scientific">Hirsutella minnesotensis 3608</name>
    <dbReference type="NCBI Taxonomy" id="1043627"/>
    <lineage>
        <taxon>Eukaryota</taxon>
        <taxon>Fungi</taxon>
        <taxon>Dikarya</taxon>
        <taxon>Ascomycota</taxon>
        <taxon>Pezizomycotina</taxon>
        <taxon>Sordariomycetes</taxon>
        <taxon>Hypocreomycetidae</taxon>
        <taxon>Hypocreales</taxon>
        <taxon>Ophiocordycipitaceae</taxon>
        <taxon>Hirsutella</taxon>
    </lineage>
</organism>
<dbReference type="GO" id="GO:1902181">
    <property type="term" value="P:verruculogen biosynthetic process"/>
    <property type="evidence" value="ECO:0007669"/>
    <property type="project" value="UniProtKB-ARBA"/>
</dbReference>
<keyword evidence="7 13" id="KW-1133">Transmembrane helix</keyword>
<comment type="similarity">
    <text evidence="3">Belongs to the cytochrome P450 family.</text>
</comment>
<reference evidence="14 15" key="1">
    <citation type="journal article" date="2014" name="Genome Biol. Evol.">
        <title>Comparative genomics and transcriptomics analyses reveal divergent lifestyle features of nematode endoparasitic fungus Hirsutella minnesotensis.</title>
        <authorList>
            <person name="Lai Y."/>
            <person name="Liu K."/>
            <person name="Zhang X."/>
            <person name="Zhang X."/>
            <person name="Li K."/>
            <person name="Wang N."/>
            <person name="Shu C."/>
            <person name="Wu Y."/>
            <person name="Wang C."/>
            <person name="Bushley K.E."/>
            <person name="Xiang M."/>
            <person name="Liu X."/>
        </authorList>
    </citation>
    <scope>NUCLEOTIDE SEQUENCE [LARGE SCALE GENOMIC DNA]</scope>
    <source>
        <strain evidence="14 15">3608</strain>
    </source>
</reference>
<dbReference type="PANTHER" id="PTHR24305">
    <property type="entry name" value="CYTOCHROME P450"/>
    <property type="match status" value="1"/>
</dbReference>
<evidence type="ECO:0000256" key="8">
    <source>
        <dbReference type="ARBA" id="ARBA00023002"/>
    </source>
</evidence>
<dbReference type="CDD" id="cd11061">
    <property type="entry name" value="CYP67-like"/>
    <property type="match status" value="1"/>
</dbReference>
<dbReference type="InterPro" id="IPR036396">
    <property type="entry name" value="Cyt_P450_sf"/>
</dbReference>
<dbReference type="SUPFAM" id="SSF48264">
    <property type="entry name" value="Cytochrome P450"/>
    <property type="match status" value="1"/>
</dbReference>
<accession>A0A0F7ZZF6</accession>
<comment type="cofactor">
    <cofactor evidence="1 12">
        <name>heme</name>
        <dbReference type="ChEBI" id="CHEBI:30413"/>
    </cofactor>
</comment>
<feature type="transmembrane region" description="Helical" evidence="13">
    <location>
        <begin position="28"/>
        <end position="51"/>
    </location>
</feature>
<dbReference type="PRINTS" id="PR00463">
    <property type="entry name" value="EP450I"/>
</dbReference>
<evidence type="ECO:0000256" key="2">
    <source>
        <dbReference type="ARBA" id="ARBA00004370"/>
    </source>
</evidence>
<gene>
    <name evidence="14" type="ORF">HIM_06368</name>
</gene>
<keyword evidence="10" id="KW-0503">Monooxygenase</keyword>
<evidence type="ECO:0000256" key="12">
    <source>
        <dbReference type="PIRSR" id="PIRSR602401-1"/>
    </source>
</evidence>
<evidence type="ECO:0008006" key="16">
    <source>
        <dbReference type="Google" id="ProtNLM"/>
    </source>
</evidence>
<dbReference type="Proteomes" id="UP000054481">
    <property type="component" value="Unassembled WGS sequence"/>
</dbReference>
<feature type="transmembrane region" description="Helical" evidence="13">
    <location>
        <begin position="63"/>
        <end position="84"/>
    </location>
</feature>
<dbReference type="PRINTS" id="PR00385">
    <property type="entry name" value="P450"/>
</dbReference>
<evidence type="ECO:0000256" key="9">
    <source>
        <dbReference type="ARBA" id="ARBA00023004"/>
    </source>
</evidence>
<keyword evidence="9 12" id="KW-0408">Iron</keyword>
<protein>
    <recommendedName>
        <fullName evidence="16">Tryprostatin B 6-hydroxylase</fullName>
    </recommendedName>
</protein>